<dbReference type="OMA" id="HNRWFAK"/>
<evidence type="ECO:0000313" key="2">
    <source>
        <dbReference type="EMBL" id="CEL94500.1"/>
    </source>
</evidence>
<dbReference type="AlphaFoldDB" id="A0A0G4EG83"/>
<keyword evidence="3" id="KW-1185">Reference proteome</keyword>
<dbReference type="VEuPathDB" id="CryptoDB:Vbra_11591"/>
<protein>
    <submittedName>
        <fullName evidence="2">Uncharacterized protein</fullName>
    </submittedName>
</protein>
<dbReference type="STRING" id="1169540.A0A0G4EG83"/>
<proteinExistence type="predicted"/>
<feature type="signal peptide" evidence="1">
    <location>
        <begin position="1"/>
        <end position="22"/>
    </location>
</feature>
<sequence length="863" mass="97455">MRLLRTIDLVISLVVCACVVRGELSCLSDAFKLTDLPHGIPHHCGLKKHNEDGIHLRINVHTNEAARLPRYEMSVVKRKGGVDEQLLHLNSSRHAFVTRKGQTMSPANGALNLTKQTYLSEPDYDYERWRFYWGDKQLKAKAPPKQAMRTQAQAPVDYLFATKIHRLGSSCVFFDHFFPFGLQDTAAADKDDLSTAFPVFDMPSAEQKIGYASLYGPFGWSPQYGPFSRSTSDVKKIPKGIKGGLPLFLFDEKQQFVCVVSPANRFESFSLGVKNDTDGSPAEFQMGVMGSVESYGHLVMHTMVFCTEGGMNEAIDKWGVVLRSFYPESERRPFDLFSEYVTYWTDNGAYYYYHTEEKTSYEDSLLGVQRYWQEQTPMELKGLQLDSWFYRKTLKHQGTYTWDADAEIFPNGLRELHKKLGLPLAAHNRYFATDSPYDNANGGKYSFIRDTDSQMAVSVDPVFWHDLYRNATGWGLRMYEQDWLYFMVEFMPQLTQDVNLLARYMSLMTMTAGEYGVAVQLCMPYPRHIMAAVQYNPVASIRASDDYTPGNLQWDIGITAPIIRSLGIAPFKDVFWSTNATTDKYGGFNEPFPDLQLAMATLSTGPVAVGDKIGLTDWQLVAKCCRQDGRILKPSRPIAFVDSHYSSKAFKAPTFGSGGVSVDYADKMYYTYTHIGKHRFYIFLGFRLTHDYHVSLDHYPHLKKWDMWAIWRPTQPDKVELWTADSPLVVPAGGLGDRPHLVYASPLWTHGQRPEIMVALIGEPDKIVPISPKRFDEVFFVRQGTTYHLHVLITGVPGETVKVRSFMTKDGGSTFDTHVAKFTFSKTSGGGGLGERANQDGSVTMEAVITLPADDHSEVAVVA</sequence>
<feature type="chain" id="PRO_5005187579" evidence="1">
    <location>
        <begin position="23"/>
        <end position="863"/>
    </location>
</feature>
<dbReference type="PhylomeDB" id="A0A0G4EG83"/>
<evidence type="ECO:0000256" key="1">
    <source>
        <dbReference type="SAM" id="SignalP"/>
    </source>
</evidence>
<dbReference type="InParanoid" id="A0A0G4EG83"/>
<reference evidence="2 3" key="1">
    <citation type="submission" date="2014-11" db="EMBL/GenBank/DDBJ databases">
        <authorList>
            <person name="Zhu J."/>
            <person name="Qi W."/>
            <person name="Song R."/>
        </authorList>
    </citation>
    <scope>NUCLEOTIDE SEQUENCE [LARGE SCALE GENOMIC DNA]</scope>
</reference>
<organism evidence="2 3">
    <name type="scientific">Vitrella brassicaformis (strain CCMP3155)</name>
    <dbReference type="NCBI Taxonomy" id="1169540"/>
    <lineage>
        <taxon>Eukaryota</taxon>
        <taxon>Sar</taxon>
        <taxon>Alveolata</taxon>
        <taxon>Colpodellida</taxon>
        <taxon>Vitrellaceae</taxon>
        <taxon>Vitrella</taxon>
    </lineage>
</organism>
<gene>
    <name evidence="2" type="ORF">Vbra_11591</name>
</gene>
<dbReference type="OrthoDB" id="41905at2759"/>
<keyword evidence="1" id="KW-0732">Signal</keyword>
<dbReference type="EMBL" id="CDMY01000220">
    <property type="protein sequence ID" value="CEL94500.1"/>
    <property type="molecule type" value="Genomic_DNA"/>
</dbReference>
<evidence type="ECO:0000313" key="3">
    <source>
        <dbReference type="Proteomes" id="UP000041254"/>
    </source>
</evidence>
<name>A0A0G4EG83_VITBC</name>
<accession>A0A0G4EG83</accession>
<dbReference type="Proteomes" id="UP000041254">
    <property type="component" value="Unassembled WGS sequence"/>
</dbReference>